<accession>A0A232EXN1</accession>
<dbReference type="Proteomes" id="UP000215335">
    <property type="component" value="Unassembled WGS sequence"/>
</dbReference>
<evidence type="ECO:0000313" key="2">
    <source>
        <dbReference type="Proteomes" id="UP000215335"/>
    </source>
</evidence>
<evidence type="ECO:0000313" key="1">
    <source>
        <dbReference type="EMBL" id="OXU23184.1"/>
    </source>
</evidence>
<dbReference type="EMBL" id="NNAY01001699">
    <property type="protein sequence ID" value="OXU23184.1"/>
    <property type="molecule type" value="Genomic_DNA"/>
</dbReference>
<organism evidence="1 2">
    <name type="scientific">Trichomalopsis sarcophagae</name>
    <dbReference type="NCBI Taxonomy" id="543379"/>
    <lineage>
        <taxon>Eukaryota</taxon>
        <taxon>Metazoa</taxon>
        <taxon>Ecdysozoa</taxon>
        <taxon>Arthropoda</taxon>
        <taxon>Hexapoda</taxon>
        <taxon>Insecta</taxon>
        <taxon>Pterygota</taxon>
        <taxon>Neoptera</taxon>
        <taxon>Endopterygota</taxon>
        <taxon>Hymenoptera</taxon>
        <taxon>Apocrita</taxon>
        <taxon>Proctotrupomorpha</taxon>
        <taxon>Chalcidoidea</taxon>
        <taxon>Pteromalidae</taxon>
        <taxon>Pteromalinae</taxon>
        <taxon>Trichomalopsis</taxon>
    </lineage>
</organism>
<reference evidence="1 2" key="1">
    <citation type="journal article" date="2017" name="Curr. Biol.">
        <title>The Evolution of Venom by Co-option of Single-Copy Genes.</title>
        <authorList>
            <person name="Martinson E.O."/>
            <person name="Mrinalini"/>
            <person name="Kelkar Y.D."/>
            <person name="Chang C.H."/>
            <person name="Werren J.H."/>
        </authorList>
    </citation>
    <scope>NUCLEOTIDE SEQUENCE [LARGE SCALE GENOMIC DNA]</scope>
    <source>
        <strain evidence="1 2">Alberta</strain>
        <tissue evidence="1">Whole body</tissue>
    </source>
</reference>
<dbReference type="AlphaFoldDB" id="A0A232EXN1"/>
<sequence length="111" mass="12732">MYKSIPYYSVLISYIQSTRKVNIRPRARVCTYLSTLLGISLIYLGSGERKARKHGEISLPLNNPQEEEGRRVSASRRGSRRWILEVSAAAGMCIHVDVWGSDLDFRFNKNR</sequence>
<proteinExistence type="predicted"/>
<name>A0A232EXN1_9HYME</name>
<comment type="caution">
    <text evidence="1">The sequence shown here is derived from an EMBL/GenBank/DDBJ whole genome shotgun (WGS) entry which is preliminary data.</text>
</comment>
<keyword evidence="2" id="KW-1185">Reference proteome</keyword>
<gene>
    <name evidence="1" type="ORF">TSAR_012931</name>
</gene>
<protein>
    <submittedName>
        <fullName evidence="1">Uncharacterized protein</fullName>
    </submittedName>
</protein>